<dbReference type="Pfam" id="PF16061">
    <property type="entry name" value="DUF4803"/>
    <property type="match status" value="1"/>
</dbReference>
<reference evidence="1 2" key="1">
    <citation type="submission" date="2020-08" db="EMBL/GenBank/DDBJ databases">
        <title>Aphidius gifuensis genome sequencing and assembly.</title>
        <authorList>
            <person name="Du Z."/>
        </authorList>
    </citation>
    <scope>NUCLEOTIDE SEQUENCE [LARGE SCALE GENOMIC DNA]</scope>
    <source>
        <strain evidence="1">YNYX2018</strain>
        <tissue evidence="1">Adults</tissue>
    </source>
</reference>
<dbReference type="OrthoDB" id="6366357at2759"/>
<dbReference type="InterPro" id="IPR032062">
    <property type="entry name" value="DUF4803"/>
</dbReference>
<proteinExistence type="predicted"/>
<evidence type="ECO:0000313" key="1">
    <source>
        <dbReference type="EMBL" id="KAF7990227.1"/>
    </source>
</evidence>
<dbReference type="PANTHER" id="PTHR47890:SF1">
    <property type="entry name" value="LD24308P"/>
    <property type="match status" value="1"/>
</dbReference>
<comment type="caution">
    <text evidence="1">The sequence shown here is derived from an EMBL/GenBank/DDBJ whole genome shotgun (WGS) entry which is preliminary data.</text>
</comment>
<keyword evidence="2" id="KW-1185">Reference proteome</keyword>
<organism evidence="1 2">
    <name type="scientific">Aphidius gifuensis</name>
    <name type="common">Parasitoid wasp</name>
    <dbReference type="NCBI Taxonomy" id="684658"/>
    <lineage>
        <taxon>Eukaryota</taxon>
        <taxon>Metazoa</taxon>
        <taxon>Ecdysozoa</taxon>
        <taxon>Arthropoda</taxon>
        <taxon>Hexapoda</taxon>
        <taxon>Insecta</taxon>
        <taxon>Pterygota</taxon>
        <taxon>Neoptera</taxon>
        <taxon>Endopterygota</taxon>
        <taxon>Hymenoptera</taxon>
        <taxon>Apocrita</taxon>
        <taxon>Ichneumonoidea</taxon>
        <taxon>Braconidae</taxon>
        <taxon>Aphidiinae</taxon>
        <taxon>Aphidius</taxon>
    </lineage>
</organism>
<dbReference type="AlphaFoldDB" id="A0A835CNG2"/>
<accession>A0A835CNG2</accession>
<protein>
    <submittedName>
        <fullName evidence="1">Uncharacterized protein</fullName>
    </submittedName>
</protein>
<dbReference type="PANTHER" id="PTHR47890">
    <property type="entry name" value="LD24308P"/>
    <property type="match status" value="1"/>
</dbReference>
<dbReference type="EMBL" id="JACMRX010000004">
    <property type="protein sequence ID" value="KAF7990227.1"/>
    <property type="molecule type" value="Genomic_DNA"/>
</dbReference>
<name>A0A835CNG2_APHGI</name>
<gene>
    <name evidence="1" type="ORF">HCN44_000032</name>
</gene>
<dbReference type="Proteomes" id="UP000639338">
    <property type="component" value="Unassembled WGS sequence"/>
</dbReference>
<evidence type="ECO:0000313" key="2">
    <source>
        <dbReference type="Proteomes" id="UP000639338"/>
    </source>
</evidence>
<sequence>MIQSIIYEFRDQHKWASYDNKILDNDTRNIFNEVYKFNKDSEDLMDLLDKISDRIEKSWIPFNELLKSPDNVSYSELEKHFKVVLSGGAGSLVESMIEIEKIAIKTYDTLYSMDRLIEDTESHFCGNYPILRQQHVIQFFDVVSNKAFKAYNFIISADKFMERRGKVSSFYETYLLVNRARFSLQYSVEFARHIIHHVSRNIRSCNRDADIKDKTYVELTGPSQGFIFDSLAVLQGISCKAFNGKYDHCKPNDPLCLSHTCSADGGVLKNCEQISKKSMALCLSEDPSKRYLSAVSDLKIYGNQSAAKHCPLNYMRRQKKWKMVRPVGLSELNLIPNEFCYCNCERKKWKQGDVRSISFNWALADTESNRVITNLRFEEKNGMISLVPQTGVLLPGGLIDQKTVEWTRTYSPEPVFKNDNLVAYYHRFQEGKESSTSYMEVDHDFMYISSGLSINLDDITVPRSHVIVGVRLNKAESRGNVNDKGIELSVKSMQFDPNSGELSRTRKLHIGATDFMLNQFQHAKRQVINLGDPNTPISKPSKNTDISVPYQRVEFRQTNKNDDLGQSFVPFIDIRGAKTNVAMPLSTISLYHRGCAESGGFIALKFQSLDIADYFERVINNNLSRYI</sequence>